<dbReference type="Proteomes" id="UP001530315">
    <property type="component" value="Unassembled WGS sequence"/>
</dbReference>
<name>A0ABD3MH78_9STRA</name>
<gene>
    <name evidence="1" type="ORF">ACHAW5_002727</name>
</gene>
<proteinExistence type="predicted"/>
<evidence type="ECO:0000313" key="2">
    <source>
        <dbReference type="Proteomes" id="UP001530315"/>
    </source>
</evidence>
<protein>
    <submittedName>
        <fullName evidence="1">Uncharacterized protein</fullName>
    </submittedName>
</protein>
<evidence type="ECO:0000313" key="1">
    <source>
        <dbReference type="EMBL" id="KAL3763475.1"/>
    </source>
</evidence>
<dbReference type="EMBL" id="JALLAZ020001801">
    <property type="protein sequence ID" value="KAL3763475.1"/>
    <property type="molecule type" value="Genomic_DNA"/>
</dbReference>
<reference evidence="1 2" key="1">
    <citation type="submission" date="2024-10" db="EMBL/GenBank/DDBJ databases">
        <title>Updated reference genomes for cyclostephanoid diatoms.</title>
        <authorList>
            <person name="Roberts W.R."/>
            <person name="Alverson A.J."/>
        </authorList>
    </citation>
    <scope>NUCLEOTIDE SEQUENCE [LARGE SCALE GENOMIC DNA]</scope>
    <source>
        <strain evidence="1 2">AJA276-08</strain>
    </source>
</reference>
<sequence>MSETFVTLPFAYSWETWTRPEMGMVAGGEEEGAVGGGWSLTKQPHAARCGLPFPGVWSTA</sequence>
<keyword evidence="2" id="KW-1185">Reference proteome</keyword>
<organism evidence="1 2">
    <name type="scientific">Stephanodiscus triporus</name>
    <dbReference type="NCBI Taxonomy" id="2934178"/>
    <lineage>
        <taxon>Eukaryota</taxon>
        <taxon>Sar</taxon>
        <taxon>Stramenopiles</taxon>
        <taxon>Ochrophyta</taxon>
        <taxon>Bacillariophyta</taxon>
        <taxon>Coscinodiscophyceae</taxon>
        <taxon>Thalassiosirophycidae</taxon>
        <taxon>Stephanodiscales</taxon>
        <taxon>Stephanodiscaceae</taxon>
        <taxon>Stephanodiscus</taxon>
    </lineage>
</organism>
<accession>A0ABD3MH78</accession>
<comment type="caution">
    <text evidence="1">The sequence shown here is derived from an EMBL/GenBank/DDBJ whole genome shotgun (WGS) entry which is preliminary data.</text>
</comment>
<dbReference type="AlphaFoldDB" id="A0ABD3MH78"/>